<evidence type="ECO:0000313" key="14">
    <source>
        <dbReference type="Proteomes" id="UP001165060"/>
    </source>
</evidence>
<dbReference type="SMART" id="SM00220">
    <property type="entry name" value="S_TKc"/>
    <property type="match status" value="1"/>
</dbReference>
<feature type="compositionally biased region" description="Low complexity" evidence="9">
    <location>
        <begin position="1393"/>
        <end position="1409"/>
    </location>
</feature>
<name>A0ABQ6NB75_9STRA</name>
<evidence type="ECO:0000259" key="12">
    <source>
        <dbReference type="PROSITE" id="PS50125"/>
    </source>
</evidence>
<feature type="compositionally biased region" description="Low complexity" evidence="9">
    <location>
        <begin position="1252"/>
        <end position="1273"/>
    </location>
</feature>
<reference evidence="13 14" key="1">
    <citation type="journal article" date="2023" name="Commun. Biol.">
        <title>Genome analysis of Parmales, the sister group of diatoms, reveals the evolutionary specialization of diatoms from phago-mixotrophs to photoautotrophs.</title>
        <authorList>
            <person name="Ban H."/>
            <person name="Sato S."/>
            <person name="Yoshikawa S."/>
            <person name="Yamada K."/>
            <person name="Nakamura Y."/>
            <person name="Ichinomiya M."/>
            <person name="Sato N."/>
            <person name="Blanc-Mathieu R."/>
            <person name="Endo H."/>
            <person name="Kuwata A."/>
            <person name="Ogata H."/>
        </authorList>
    </citation>
    <scope>NUCLEOTIDE SEQUENCE [LARGE SCALE GENOMIC DNA]</scope>
</reference>
<dbReference type="PANTHER" id="PTHR11730">
    <property type="entry name" value="AMMONIUM TRANSPORTER"/>
    <property type="match status" value="1"/>
</dbReference>
<dbReference type="InterPro" id="IPR008271">
    <property type="entry name" value="Ser/Thr_kinase_AS"/>
</dbReference>
<feature type="domain" description="Protein kinase" evidence="11">
    <location>
        <begin position="930"/>
        <end position="1237"/>
    </location>
</feature>
<feature type="compositionally biased region" description="Low complexity" evidence="9">
    <location>
        <begin position="1283"/>
        <end position="1294"/>
    </location>
</feature>
<dbReference type="SUPFAM" id="SSF55073">
    <property type="entry name" value="Nucleotide cyclase"/>
    <property type="match status" value="2"/>
</dbReference>
<feature type="compositionally biased region" description="Low complexity" evidence="9">
    <location>
        <begin position="1347"/>
        <end position="1361"/>
    </location>
</feature>
<dbReference type="PANTHER" id="PTHR11730:SF6">
    <property type="entry name" value="AMMONIUM TRANSPORTER"/>
    <property type="match status" value="1"/>
</dbReference>
<dbReference type="Pfam" id="PF00909">
    <property type="entry name" value="Ammonium_transp"/>
    <property type="match status" value="2"/>
</dbReference>
<dbReference type="InterPro" id="IPR024041">
    <property type="entry name" value="NH4_transpt_AmtB-like_dom"/>
</dbReference>
<feature type="transmembrane region" description="Helical" evidence="10">
    <location>
        <begin position="48"/>
        <end position="69"/>
    </location>
</feature>
<feature type="compositionally biased region" description="Basic residues" evidence="9">
    <location>
        <begin position="552"/>
        <end position="562"/>
    </location>
</feature>
<dbReference type="InterPro" id="IPR000719">
    <property type="entry name" value="Prot_kinase_dom"/>
</dbReference>
<sequence>MSKAASECPSLIGQIMSGANITLSDSHDHLDGCLDETVLDLSEIVDSAWMLICAFLVFFMQVGFALLEVGSVQAKNAKSILIKNLLDGAVGTVAWWLFGWGIAFGGQTTGGDSAVAGNLGELFATNDRIAALADVRNGWAYWFFQWTFATTAATIVSGSMAERCDSSAYLYFSFVMTGFIYPLPVHWCWTDAGWLNKLGYVDFAGCGPVHMIGGFCGLVGATMLGPRTGRFNNEGLPNPMPGHNLVLATIGCMFLWFGWFGFNGGSTFGLTGGRHIVAAQTIVCTTISASLGGITTYLAEAYMTGTKDLPPLINGLLAGLVSITASANNVDSWSAAVIGIVGSLVYSGVNGSHGNSVKGLLYGDGNQILVQFLGVVIFGIWSVSVSTATFTAINWFLNRYFGTGMRVSTRVEKIGMDEAKHGGSAYPDFVKKLGPPVQDVCIVNTSIEGAMELYAYDASLMNHCQGLHDAVIRTALEQHTGYEISNEADTFQLAFHTAADALNFCIDVQIELLQTQWPQELLAHPSAAVALQKDMQVIKDVDKANMSASPSKARKTARKSKRQDRLEKEEKKRQNASGSKSASRMMGKKGSDEGLRRVFGGLRVKMALDFGYCDHSVHEVSGRYTYSGGPITNSKGIVSTIQSGGQIVASSRIRENLKGFESSLRDNCLIDLGTHVVPSCELPQPLVQYLPIALKDRELLPLKTVRKISPAYTDAPDAMVPEGVPLPPVTLAFTYITDKAKLKSLRSSVKQRVMFCYNAVIRQFMIDHDGYECNEDNGEFMVAFKSPVRACYWAIAVHISFLKMDWSKEPKAVSDALKELGSLLGIGIHSGIPEAIKPHALTGRADYFGSFVNLAARVGQECEEGDVFLSSSAFQNLPAEHNLKVDVGEKVNLRGIQDKVQLYELLVPEDANVAAKDHEYAKWKKFEVDSEQGEKKGRGLFGNKKDKGDEDAGSSGTRHSGPESGVPGKELVGEDAVVANVFSDAQDKNLGAWRIDPGEILGGCWDSADALMLVAEFCEKGSLGKLLRREGGGHKLLSTKLRWISEIAKAMCYLHGFRPPIMHRDLKADNVLVNQALQVKLCDFGESRQVKSEGTMTTVGSPFWMAPEVFMGMHYGPGCDVYSFSIVMLEIAYNGDINSIFAETDGDAAETPPSKTPFSVTPGSTMSRKAEEAQKAPTKKIGLAVAHQVTNGWRPRLSRTLAKKSPTYTNIVRACWDQDHTKRPTFPKVLQEITKLMRNSDIANDCEVVTATSGSSDGSTGDSSSLTSGTDGTPNSTVTATDFSSVGSPGGSFSKRGKGGASAPPTNEGGTGLSSISEQEVAEFRQARRLSAADKQQIEGEMHRLSEGGQSSSPGSSQAGSYDPLAGPQPGQVNSSGSSTGSGSAMGTLRSQATASSEASSGNGANNYN</sequence>
<dbReference type="InterPro" id="IPR011009">
    <property type="entry name" value="Kinase-like_dom_sf"/>
</dbReference>
<feature type="transmembrane region" description="Helical" evidence="10">
    <location>
        <begin position="81"/>
        <end position="103"/>
    </location>
</feature>
<feature type="transmembrane region" description="Helical" evidence="10">
    <location>
        <begin position="207"/>
        <end position="224"/>
    </location>
</feature>
<evidence type="ECO:0000256" key="1">
    <source>
        <dbReference type="ARBA" id="ARBA00004141"/>
    </source>
</evidence>
<evidence type="ECO:0000256" key="5">
    <source>
        <dbReference type="ARBA" id="ARBA00022692"/>
    </source>
</evidence>
<evidence type="ECO:0008006" key="15">
    <source>
        <dbReference type="Google" id="ProtNLM"/>
    </source>
</evidence>
<dbReference type="Proteomes" id="UP001165060">
    <property type="component" value="Unassembled WGS sequence"/>
</dbReference>
<evidence type="ECO:0000256" key="2">
    <source>
        <dbReference type="ARBA" id="ARBA00004167"/>
    </source>
</evidence>
<feature type="region of interest" description="Disordered" evidence="9">
    <location>
        <begin position="1327"/>
        <end position="1409"/>
    </location>
</feature>
<keyword evidence="5 10" id="KW-0812">Transmembrane</keyword>
<feature type="region of interest" description="Disordered" evidence="9">
    <location>
        <begin position="1251"/>
        <end position="1315"/>
    </location>
</feature>
<feature type="region of interest" description="Disordered" evidence="9">
    <location>
        <begin position="934"/>
        <end position="969"/>
    </location>
</feature>
<dbReference type="PROSITE" id="PS50125">
    <property type="entry name" value="GUANYLATE_CYCLASE_2"/>
    <property type="match status" value="1"/>
</dbReference>
<evidence type="ECO:0000313" key="13">
    <source>
        <dbReference type="EMBL" id="GMI54495.1"/>
    </source>
</evidence>
<dbReference type="SUPFAM" id="SSF56112">
    <property type="entry name" value="Protein kinase-like (PK-like)"/>
    <property type="match status" value="1"/>
</dbReference>
<dbReference type="InterPro" id="IPR001054">
    <property type="entry name" value="A/G_cyclase"/>
</dbReference>
<feature type="region of interest" description="Disordered" evidence="9">
    <location>
        <begin position="1145"/>
        <end position="1165"/>
    </location>
</feature>
<proteinExistence type="inferred from homology"/>
<feature type="transmembrane region" description="Helical" evidence="10">
    <location>
        <begin position="277"/>
        <end position="299"/>
    </location>
</feature>
<evidence type="ECO:0000259" key="11">
    <source>
        <dbReference type="PROSITE" id="PS50011"/>
    </source>
</evidence>
<protein>
    <recommendedName>
        <fullName evidence="15">Guanylate cyclase</fullName>
    </recommendedName>
</protein>
<evidence type="ECO:0000256" key="10">
    <source>
        <dbReference type="SAM" id="Phobius"/>
    </source>
</evidence>
<evidence type="ECO:0000256" key="4">
    <source>
        <dbReference type="ARBA" id="ARBA00022448"/>
    </source>
</evidence>
<evidence type="ECO:0000256" key="8">
    <source>
        <dbReference type="ARBA" id="ARBA00023177"/>
    </source>
</evidence>
<dbReference type="PROSITE" id="PS00108">
    <property type="entry name" value="PROTEIN_KINASE_ST"/>
    <property type="match status" value="1"/>
</dbReference>
<dbReference type="Gene3D" id="3.30.70.1230">
    <property type="entry name" value="Nucleotide cyclase"/>
    <property type="match status" value="2"/>
</dbReference>
<evidence type="ECO:0000256" key="3">
    <source>
        <dbReference type="ARBA" id="ARBA00005887"/>
    </source>
</evidence>
<accession>A0ABQ6NB75</accession>
<dbReference type="InterPro" id="IPR029787">
    <property type="entry name" value="Nucleotide_cyclase"/>
</dbReference>
<feature type="compositionally biased region" description="Basic and acidic residues" evidence="9">
    <location>
        <begin position="563"/>
        <end position="573"/>
    </location>
</feature>
<evidence type="ECO:0000256" key="7">
    <source>
        <dbReference type="ARBA" id="ARBA00023136"/>
    </source>
</evidence>
<dbReference type="Pfam" id="PF00211">
    <property type="entry name" value="Guanylate_cyc"/>
    <property type="match status" value="1"/>
</dbReference>
<dbReference type="EMBL" id="BRYB01006660">
    <property type="protein sequence ID" value="GMI54495.1"/>
    <property type="molecule type" value="Genomic_DNA"/>
</dbReference>
<feature type="compositionally biased region" description="Basic and acidic residues" evidence="9">
    <location>
        <begin position="934"/>
        <end position="950"/>
    </location>
</feature>
<dbReference type="Pfam" id="PF00069">
    <property type="entry name" value="Pkinase"/>
    <property type="match status" value="1"/>
</dbReference>
<keyword evidence="8" id="KW-0924">Ammonia transport</keyword>
<feature type="transmembrane region" description="Helical" evidence="10">
    <location>
        <begin position="168"/>
        <end position="187"/>
    </location>
</feature>
<feature type="compositionally biased region" description="Polar residues" evidence="9">
    <location>
        <begin position="1156"/>
        <end position="1165"/>
    </location>
</feature>
<comment type="caution">
    <text evidence="13">The sequence shown here is derived from an EMBL/GenBank/DDBJ whole genome shotgun (WGS) entry which is preliminary data.</text>
</comment>
<evidence type="ECO:0000256" key="6">
    <source>
        <dbReference type="ARBA" id="ARBA00022989"/>
    </source>
</evidence>
<gene>
    <name evidence="13" type="ORF">TeGR_g10525</name>
</gene>
<feature type="region of interest" description="Disordered" evidence="9">
    <location>
        <begin position="542"/>
        <end position="592"/>
    </location>
</feature>
<feature type="transmembrane region" description="Helical" evidence="10">
    <location>
        <begin position="245"/>
        <end position="262"/>
    </location>
</feature>
<keyword evidence="4" id="KW-0813">Transport</keyword>
<dbReference type="PROSITE" id="PS50011">
    <property type="entry name" value="PROTEIN_KINASE_DOM"/>
    <property type="match status" value="1"/>
</dbReference>
<keyword evidence="7 10" id="KW-0472">Membrane</keyword>
<keyword evidence="6 10" id="KW-1133">Transmembrane helix</keyword>
<dbReference type="InterPro" id="IPR029020">
    <property type="entry name" value="Ammonium/urea_transptr"/>
</dbReference>
<feature type="transmembrane region" description="Helical" evidence="10">
    <location>
        <begin position="139"/>
        <end position="156"/>
    </location>
</feature>
<keyword evidence="14" id="KW-1185">Reference proteome</keyword>
<feature type="transmembrane region" description="Helical" evidence="10">
    <location>
        <begin position="372"/>
        <end position="397"/>
    </location>
</feature>
<comment type="subcellular location">
    <subcellularLocation>
        <location evidence="1">Membrane</location>
        <topology evidence="1">Multi-pass membrane protein</topology>
    </subcellularLocation>
    <subcellularLocation>
        <location evidence="2">Membrane</location>
        <topology evidence="2">Single-pass membrane protein</topology>
    </subcellularLocation>
</comment>
<comment type="similarity">
    <text evidence="3">Belongs to the ammonia transporter channel (TC 1.A.11.2) family.</text>
</comment>
<feature type="compositionally biased region" description="Basic and acidic residues" evidence="9">
    <location>
        <begin position="1336"/>
        <end position="1346"/>
    </location>
</feature>
<feature type="domain" description="Guanylate cyclase" evidence="12">
    <location>
        <begin position="730"/>
        <end position="859"/>
    </location>
</feature>
<evidence type="ECO:0000256" key="9">
    <source>
        <dbReference type="SAM" id="MobiDB-lite"/>
    </source>
</evidence>
<organism evidence="13 14">
    <name type="scientific">Tetraparma gracilis</name>
    <dbReference type="NCBI Taxonomy" id="2962635"/>
    <lineage>
        <taxon>Eukaryota</taxon>
        <taxon>Sar</taxon>
        <taxon>Stramenopiles</taxon>
        <taxon>Ochrophyta</taxon>
        <taxon>Bolidophyceae</taxon>
        <taxon>Parmales</taxon>
        <taxon>Triparmaceae</taxon>
        <taxon>Tetraparma</taxon>
    </lineage>
</organism>
<dbReference type="SUPFAM" id="SSF111352">
    <property type="entry name" value="Ammonium transporter"/>
    <property type="match status" value="1"/>
</dbReference>
<dbReference type="Gene3D" id="1.10.510.10">
    <property type="entry name" value="Transferase(Phosphotransferase) domain 1"/>
    <property type="match status" value="2"/>
</dbReference>
<dbReference type="Gene3D" id="1.10.3430.10">
    <property type="entry name" value="Ammonium transporter AmtB like domains"/>
    <property type="match status" value="2"/>
</dbReference>